<reference evidence="2" key="1">
    <citation type="journal article" date="2023" name="Commun. Biol.">
        <title>Genome analysis of Parmales, the sister group of diatoms, reveals the evolutionary specialization of diatoms from phago-mixotrophs to photoautotrophs.</title>
        <authorList>
            <person name="Ban H."/>
            <person name="Sato S."/>
            <person name="Yoshikawa S."/>
            <person name="Yamada K."/>
            <person name="Nakamura Y."/>
            <person name="Ichinomiya M."/>
            <person name="Sato N."/>
            <person name="Blanc-Mathieu R."/>
            <person name="Endo H."/>
            <person name="Kuwata A."/>
            <person name="Ogata H."/>
        </authorList>
    </citation>
    <scope>NUCLEOTIDE SEQUENCE [LARGE SCALE GENOMIC DNA]</scope>
</reference>
<sequence length="139" mass="15291">MGEAAVDTTDALATLHAQMQDMMHHNSTRVAFLLASPGNRRSTANGGYDSSAFDKMVRSRSYAPLLSKGTYEVLNHREVSSQFTAMVKLNLANGSTCKYQFVMSLIPPDVEDTNPALAPYQLHRGHPSCWRTDSVMPSL</sequence>
<gene>
    <name evidence="1" type="ORF">TrCOL_g2199</name>
</gene>
<organism evidence="1 2">
    <name type="scientific">Triparma columacea</name>
    <dbReference type="NCBI Taxonomy" id="722753"/>
    <lineage>
        <taxon>Eukaryota</taxon>
        <taxon>Sar</taxon>
        <taxon>Stramenopiles</taxon>
        <taxon>Ochrophyta</taxon>
        <taxon>Bolidophyceae</taxon>
        <taxon>Parmales</taxon>
        <taxon>Triparmaceae</taxon>
        <taxon>Triparma</taxon>
    </lineage>
</organism>
<keyword evidence="2" id="KW-1185">Reference proteome</keyword>
<accession>A0A9W7G1D3</accession>
<comment type="caution">
    <text evidence="1">The sequence shown here is derived from an EMBL/GenBank/DDBJ whole genome shotgun (WGS) entry which is preliminary data.</text>
</comment>
<name>A0A9W7G1D3_9STRA</name>
<dbReference type="EMBL" id="BRYA01000669">
    <property type="protein sequence ID" value="GMI28834.1"/>
    <property type="molecule type" value="Genomic_DNA"/>
</dbReference>
<protein>
    <submittedName>
        <fullName evidence="1">Uncharacterized protein</fullName>
    </submittedName>
</protein>
<proteinExistence type="predicted"/>
<dbReference type="AlphaFoldDB" id="A0A9W7G1D3"/>
<dbReference type="Proteomes" id="UP001165065">
    <property type="component" value="Unassembled WGS sequence"/>
</dbReference>
<evidence type="ECO:0000313" key="1">
    <source>
        <dbReference type="EMBL" id="GMI28834.1"/>
    </source>
</evidence>
<evidence type="ECO:0000313" key="2">
    <source>
        <dbReference type="Proteomes" id="UP001165065"/>
    </source>
</evidence>